<evidence type="ECO:0000313" key="3">
    <source>
        <dbReference type="EMBL" id="MBL7262084.1"/>
    </source>
</evidence>
<dbReference type="EMBL" id="JAENHO010000026">
    <property type="protein sequence ID" value="MBL7262084.1"/>
    <property type="molecule type" value="Genomic_DNA"/>
</dbReference>
<feature type="chain" id="PRO_5046580743" evidence="2">
    <location>
        <begin position="22"/>
        <end position="87"/>
    </location>
</feature>
<protein>
    <submittedName>
        <fullName evidence="3">Uncharacterized protein</fullName>
    </submittedName>
</protein>
<accession>A0ABS1W5R4</accession>
<keyword evidence="1" id="KW-0812">Transmembrane</keyword>
<sequence>MRKRSVALVALALLTLLTTTAATPGNDGSRIELMVYSYGALLTFAGIVALVAKYFLKIVLTVVAASLLLLLYLSAKLAFETVAGWLQ</sequence>
<feature type="transmembrane region" description="Helical" evidence="1">
    <location>
        <begin position="31"/>
        <end position="51"/>
    </location>
</feature>
<keyword evidence="1" id="KW-1133">Transmembrane helix</keyword>
<keyword evidence="4" id="KW-1185">Reference proteome</keyword>
<reference evidence="3 4" key="1">
    <citation type="submission" date="2021-01" db="EMBL/GenBank/DDBJ databases">
        <title>Actinoplanes sp. nov. LDG1-01 isolated from lichen.</title>
        <authorList>
            <person name="Saeng-In P."/>
            <person name="Phongsopitanun W."/>
            <person name="Kanchanasin P."/>
            <person name="Yuki M."/>
            <person name="Kudo T."/>
            <person name="Ohkuma M."/>
            <person name="Tanasupawat S."/>
        </authorList>
    </citation>
    <scope>NUCLEOTIDE SEQUENCE [LARGE SCALE GENOMIC DNA]</scope>
    <source>
        <strain evidence="3 4">LDG1-01</strain>
    </source>
</reference>
<keyword evidence="2" id="KW-0732">Signal</keyword>
<comment type="caution">
    <text evidence="3">The sequence shown here is derived from an EMBL/GenBank/DDBJ whole genome shotgun (WGS) entry which is preliminary data.</text>
</comment>
<evidence type="ECO:0000256" key="1">
    <source>
        <dbReference type="SAM" id="Phobius"/>
    </source>
</evidence>
<keyword evidence="1" id="KW-0472">Membrane</keyword>
<dbReference type="Proteomes" id="UP000598996">
    <property type="component" value="Unassembled WGS sequence"/>
</dbReference>
<gene>
    <name evidence="3" type="ORF">JKJ07_48225</name>
</gene>
<name>A0ABS1W5R4_9ACTN</name>
<feature type="signal peptide" evidence="2">
    <location>
        <begin position="1"/>
        <end position="21"/>
    </location>
</feature>
<organism evidence="3 4">
    <name type="scientific">Paractinoplanes lichenicola</name>
    <dbReference type="NCBI Taxonomy" id="2802976"/>
    <lineage>
        <taxon>Bacteria</taxon>
        <taxon>Bacillati</taxon>
        <taxon>Actinomycetota</taxon>
        <taxon>Actinomycetes</taxon>
        <taxon>Micromonosporales</taxon>
        <taxon>Micromonosporaceae</taxon>
        <taxon>Paractinoplanes</taxon>
    </lineage>
</organism>
<feature type="transmembrane region" description="Helical" evidence="1">
    <location>
        <begin position="58"/>
        <end position="79"/>
    </location>
</feature>
<proteinExistence type="predicted"/>
<evidence type="ECO:0000313" key="4">
    <source>
        <dbReference type="Proteomes" id="UP000598996"/>
    </source>
</evidence>
<evidence type="ECO:0000256" key="2">
    <source>
        <dbReference type="SAM" id="SignalP"/>
    </source>
</evidence>
<dbReference type="RefSeq" id="WP_203078629.1">
    <property type="nucleotide sequence ID" value="NZ_JAENHO010000026.1"/>
</dbReference>